<feature type="chain" id="PRO_5001642527" description="F-box domain-containing protein" evidence="1">
    <location>
        <begin position="23"/>
        <end position="501"/>
    </location>
</feature>
<dbReference type="AlphaFoldDB" id="A0A067NSU6"/>
<evidence type="ECO:0000256" key="1">
    <source>
        <dbReference type="SAM" id="SignalP"/>
    </source>
</evidence>
<sequence length="501" mass="57732">MKAIHRALTSKLFLGSLPSASARIDDTPQVSPCYSLAILPPELWRHILSFLPDPEILGVRATNRLFYDVAMDRRYKHCQFPYFRGCRGADLLHATSHPLLAKRIKIVDISTLYLFPISLPVAPGWRSKILRFLVPSAARKRIPRRTAPLQEVSTKSKVDCILNILAMAENLQKVSIQLPTCESPDLELDFITSLSSLLYDFHSIYYLSLRLQYTKLDWVLPLMHFRGLREVRLYINMQAGNDLPASPRIPGMLLQFLECLEPSLEALTIWVFDYELISQISQTLCHEGAIMRKVRELSTRLSFQNPHAFEAISTNYPLVTKLALTPVIDMEPPPFLEDLMLPELRTLRLWMPEIIPGFWRGASSSLLLNELYITTAAHMPSEEVARLCRFFSRTQITHFSVSIEVLDAQLIDLLAVSFPNLRSVTLKVRHLMQSRRLFDERDLQSFREEMRRRRYPEWRDLTRLSLSFYGSDIPAAAVITILEESLPNVEFENEAIHFLPR</sequence>
<evidence type="ECO:0000259" key="2">
    <source>
        <dbReference type="PROSITE" id="PS50181"/>
    </source>
</evidence>
<proteinExistence type="predicted"/>
<dbReference type="Pfam" id="PF12937">
    <property type="entry name" value="F-box-like"/>
    <property type="match status" value="1"/>
</dbReference>
<organism evidence="3 4">
    <name type="scientific">Pleurotus ostreatus (strain PC15)</name>
    <name type="common">Oyster mushroom</name>
    <dbReference type="NCBI Taxonomy" id="1137138"/>
    <lineage>
        <taxon>Eukaryota</taxon>
        <taxon>Fungi</taxon>
        <taxon>Dikarya</taxon>
        <taxon>Basidiomycota</taxon>
        <taxon>Agaricomycotina</taxon>
        <taxon>Agaricomycetes</taxon>
        <taxon>Agaricomycetidae</taxon>
        <taxon>Agaricales</taxon>
        <taxon>Pleurotineae</taxon>
        <taxon>Pleurotaceae</taxon>
        <taxon>Pleurotus</taxon>
    </lineage>
</organism>
<dbReference type="InterPro" id="IPR001810">
    <property type="entry name" value="F-box_dom"/>
</dbReference>
<gene>
    <name evidence="3" type="ORF">PLEOSDRAFT_1106052</name>
</gene>
<dbReference type="InParanoid" id="A0A067NSU6"/>
<accession>A0A067NSU6</accession>
<dbReference type="InterPro" id="IPR036047">
    <property type="entry name" value="F-box-like_dom_sf"/>
</dbReference>
<name>A0A067NSU6_PLEO1</name>
<feature type="domain" description="F-box" evidence="2">
    <location>
        <begin position="33"/>
        <end position="78"/>
    </location>
</feature>
<feature type="signal peptide" evidence="1">
    <location>
        <begin position="1"/>
        <end position="22"/>
    </location>
</feature>
<dbReference type="HOGENOM" id="CLU_554448_0_0_1"/>
<dbReference type="VEuPathDB" id="FungiDB:PLEOSDRAFT_1106052"/>
<dbReference type="PROSITE" id="PS50181">
    <property type="entry name" value="FBOX"/>
    <property type="match status" value="1"/>
</dbReference>
<dbReference type="SUPFAM" id="SSF81383">
    <property type="entry name" value="F-box domain"/>
    <property type="match status" value="1"/>
</dbReference>
<reference evidence="4" key="1">
    <citation type="journal article" date="2014" name="Proc. Natl. Acad. Sci. U.S.A.">
        <title>Extensive sampling of basidiomycete genomes demonstrates inadequacy of the white-rot/brown-rot paradigm for wood decay fungi.</title>
        <authorList>
            <person name="Riley R."/>
            <person name="Salamov A.A."/>
            <person name="Brown D.W."/>
            <person name="Nagy L.G."/>
            <person name="Floudas D."/>
            <person name="Held B.W."/>
            <person name="Levasseur A."/>
            <person name="Lombard V."/>
            <person name="Morin E."/>
            <person name="Otillar R."/>
            <person name="Lindquist E.A."/>
            <person name="Sun H."/>
            <person name="LaButti K.M."/>
            <person name="Schmutz J."/>
            <person name="Jabbour D."/>
            <person name="Luo H."/>
            <person name="Baker S.E."/>
            <person name="Pisabarro A.G."/>
            <person name="Walton J.D."/>
            <person name="Blanchette R.A."/>
            <person name="Henrissat B."/>
            <person name="Martin F."/>
            <person name="Cullen D."/>
            <person name="Hibbett D.S."/>
            <person name="Grigoriev I.V."/>
        </authorList>
    </citation>
    <scope>NUCLEOTIDE SEQUENCE [LARGE SCALE GENOMIC DNA]</scope>
    <source>
        <strain evidence="4">PC15</strain>
    </source>
</reference>
<dbReference type="OrthoDB" id="3071584at2759"/>
<dbReference type="EMBL" id="KL198009">
    <property type="protein sequence ID" value="KDQ27167.1"/>
    <property type="molecule type" value="Genomic_DNA"/>
</dbReference>
<protein>
    <recommendedName>
        <fullName evidence="2">F-box domain-containing protein</fullName>
    </recommendedName>
</protein>
<evidence type="ECO:0000313" key="4">
    <source>
        <dbReference type="Proteomes" id="UP000027073"/>
    </source>
</evidence>
<keyword evidence="1" id="KW-0732">Signal</keyword>
<dbReference type="Proteomes" id="UP000027073">
    <property type="component" value="Unassembled WGS sequence"/>
</dbReference>
<dbReference type="SMART" id="SM00256">
    <property type="entry name" value="FBOX"/>
    <property type="match status" value="1"/>
</dbReference>
<evidence type="ECO:0000313" key="3">
    <source>
        <dbReference type="EMBL" id="KDQ27167.1"/>
    </source>
</evidence>